<dbReference type="SMART" id="SM00192">
    <property type="entry name" value="LDLa"/>
    <property type="match status" value="1"/>
</dbReference>
<comment type="subcellular location">
    <subcellularLocation>
        <location evidence="1">Secreted</location>
    </subcellularLocation>
</comment>
<dbReference type="PROSITE" id="PS01209">
    <property type="entry name" value="LDLRA_1"/>
    <property type="match status" value="1"/>
</dbReference>
<evidence type="ECO:0000256" key="4">
    <source>
        <dbReference type="ARBA" id="ARBA00022729"/>
    </source>
</evidence>
<organism evidence="8 9">
    <name type="scientific">Magallana gigas</name>
    <name type="common">Pacific oyster</name>
    <name type="synonym">Crassostrea gigas</name>
    <dbReference type="NCBI Taxonomy" id="29159"/>
    <lineage>
        <taxon>Eukaryota</taxon>
        <taxon>Metazoa</taxon>
        <taxon>Spiralia</taxon>
        <taxon>Lophotrochozoa</taxon>
        <taxon>Mollusca</taxon>
        <taxon>Bivalvia</taxon>
        <taxon>Autobranchia</taxon>
        <taxon>Pteriomorphia</taxon>
        <taxon>Ostreida</taxon>
        <taxon>Ostreoidea</taxon>
        <taxon>Ostreidae</taxon>
        <taxon>Magallana</taxon>
    </lineage>
</organism>
<proteinExistence type="predicted"/>
<dbReference type="FunFam" id="2.20.100.10:FF:000001">
    <property type="entry name" value="semaphorin-5A isoform X1"/>
    <property type="match status" value="1"/>
</dbReference>
<dbReference type="SMART" id="SM00209">
    <property type="entry name" value="TSP1"/>
    <property type="match status" value="1"/>
</dbReference>
<dbReference type="SUPFAM" id="SSF82895">
    <property type="entry name" value="TSP-1 type 1 repeat"/>
    <property type="match status" value="1"/>
</dbReference>
<dbReference type="PANTHER" id="PTHR22906:SF43">
    <property type="entry name" value="PROPERDIN"/>
    <property type="match status" value="1"/>
</dbReference>
<dbReference type="CDD" id="cd00112">
    <property type="entry name" value="LDLa"/>
    <property type="match status" value="1"/>
</dbReference>
<protein>
    <submittedName>
        <fullName evidence="8">Uncharacterized protein</fullName>
    </submittedName>
</protein>
<dbReference type="AlphaFoldDB" id="A0A8W8KZC7"/>
<evidence type="ECO:0000256" key="2">
    <source>
        <dbReference type="ARBA" id="ARBA00022525"/>
    </source>
</evidence>
<dbReference type="Gene3D" id="2.20.100.10">
    <property type="entry name" value="Thrombospondin type-1 (TSP1) repeat"/>
    <property type="match status" value="1"/>
</dbReference>
<dbReference type="Proteomes" id="UP000005408">
    <property type="component" value="Unassembled WGS sequence"/>
</dbReference>
<evidence type="ECO:0000256" key="3">
    <source>
        <dbReference type="ARBA" id="ARBA00022536"/>
    </source>
</evidence>
<accession>A0A8W8KZC7</accession>
<comment type="caution">
    <text evidence="7">Lacks conserved residue(s) required for the propagation of feature annotation.</text>
</comment>
<evidence type="ECO:0000256" key="6">
    <source>
        <dbReference type="ARBA" id="ARBA00023157"/>
    </source>
</evidence>
<dbReference type="InterPro" id="IPR036055">
    <property type="entry name" value="LDL_receptor-like_sf"/>
</dbReference>
<evidence type="ECO:0000313" key="9">
    <source>
        <dbReference type="Proteomes" id="UP000005408"/>
    </source>
</evidence>
<dbReference type="InterPro" id="IPR023415">
    <property type="entry name" value="LDLR_class-A_CS"/>
</dbReference>
<sequence length="234" mass="25413">MSLLYTVAWENTLKTLRKANPVNKRTKTKTVNVLVDDFRKQIHIITNHIRISAKKSCAIFISQIFAAILDSRANNVERTSKYLWYNYDCINIVVDGAWGDWTSWGGCSTTCGGGRQSRSRICDNPRPANGGKTCSGSSADFQDCNTAACPTAAPGQYLQLCPSGYFTCQSGSMSCIQNEFQCDCSADCDDGSDEDATYAGCTNTLECLAKAGAGTKVISLTLICLAFFLSLGMF</sequence>
<dbReference type="EnsemblMetazoa" id="G25949.1">
    <property type="protein sequence ID" value="G25949.1:cds"/>
    <property type="gene ID" value="G25949"/>
</dbReference>
<evidence type="ECO:0000256" key="1">
    <source>
        <dbReference type="ARBA" id="ARBA00004613"/>
    </source>
</evidence>
<dbReference type="Pfam" id="PF00090">
    <property type="entry name" value="TSP_1"/>
    <property type="match status" value="1"/>
</dbReference>
<keyword evidence="5" id="KW-0677">Repeat</keyword>
<keyword evidence="2" id="KW-0964">Secreted</keyword>
<dbReference type="PROSITE" id="PS50068">
    <property type="entry name" value="LDLRA_2"/>
    <property type="match status" value="1"/>
</dbReference>
<keyword evidence="9" id="KW-1185">Reference proteome</keyword>
<dbReference type="InterPro" id="IPR002172">
    <property type="entry name" value="LDrepeatLR_classA_rpt"/>
</dbReference>
<evidence type="ECO:0000256" key="5">
    <source>
        <dbReference type="ARBA" id="ARBA00022737"/>
    </source>
</evidence>
<dbReference type="PRINTS" id="PR01705">
    <property type="entry name" value="TSP1REPEAT"/>
</dbReference>
<dbReference type="InterPro" id="IPR052065">
    <property type="entry name" value="Compl_asym_regulator"/>
</dbReference>
<evidence type="ECO:0000256" key="7">
    <source>
        <dbReference type="PROSITE-ProRule" id="PRU00124"/>
    </source>
</evidence>
<dbReference type="Gene3D" id="4.10.400.10">
    <property type="entry name" value="Low-density Lipoprotein Receptor"/>
    <property type="match status" value="1"/>
</dbReference>
<dbReference type="PANTHER" id="PTHR22906">
    <property type="entry name" value="PROPERDIN"/>
    <property type="match status" value="1"/>
</dbReference>
<keyword evidence="4" id="KW-0732">Signal</keyword>
<keyword evidence="6" id="KW-1015">Disulfide bond</keyword>
<dbReference type="SUPFAM" id="SSF57424">
    <property type="entry name" value="LDL receptor-like module"/>
    <property type="match status" value="1"/>
</dbReference>
<dbReference type="PROSITE" id="PS50092">
    <property type="entry name" value="TSP1"/>
    <property type="match status" value="1"/>
</dbReference>
<reference evidence="8" key="1">
    <citation type="submission" date="2022-08" db="UniProtKB">
        <authorList>
            <consortium name="EnsemblMetazoa"/>
        </authorList>
    </citation>
    <scope>IDENTIFICATION</scope>
    <source>
        <strain evidence="8">05x7-T-G4-1.051#20</strain>
    </source>
</reference>
<dbReference type="Pfam" id="PF00057">
    <property type="entry name" value="Ldl_recept_a"/>
    <property type="match status" value="1"/>
</dbReference>
<dbReference type="InterPro" id="IPR036383">
    <property type="entry name" value="TSP1_rpt_sf"/>
</dbReference>
<dbReference type="InterPro" id="IPR000884">
    <property type="entry name" value="TSP1_rpt"/>
</dbReference>
<keyword evidence="3" id="KW-0245">EGF-like domain</keyword>
<name>A0A8W8KZC7_MAGGI</name>
<evidence type="ECO:0000313" key="8">
    <source>
        <dbReference type="EnsemblMetazoa" id="G25949.1:cds"/>
    </source>
</evidence>